<dbReference type="EMBL" id="CP109071">
    <property type="protein sequence ID" value="WSA34534.1"/>
    <property type="molecule type" value="Genomic_DNA"/>
</dbReference>
<keyword evidence="2" id="KW-1185">Reference proteome</keyword>
<dbReference type="RefSeq" id="WP_326564540.1">
    <property type="nucleotide sequence ID" value="NZ_CP109071.1"/>
</dbReference>
<gene>
    <name evidence="1" type="ORF">OIE14_11070</name>
</gene>
<protein>
    <submittedName>
        <fullName evidence="1">Uncharacterized protein</fullName>
    </submittedName>
</protein>
<sequence length="100" mass="10782">MITIYGASDDLIEIDGDISEEFTLHNDAPEVGDLLAISDGTILRIAFTPHGIWRIMPLVRGPGLLTIEQAAEGEESNYSDRATLSGAVWVVQGIAQARCL</sequence>
<dbReference type="Proteomes" id="UP001334804">
    <property type="component" value="Chromosome"/>
</dbReference>
<accession>A0ABZ1EJX6</accession>
<evidence type="ECO:0000313" key="1">
    <source>
        <dbReference type="EMBL" id="WSA34534.1"/>
    </source>
</evidence>
<reference evidence="1 2" key="1">
    <citation type="submission" date="2022-10" db="EMBL/GenBank/DDBJ databases">
        <title>The complete genomes of actinobacterial strains from the NBC collection.</title>
        <authorList>
            <person name="Joergensen T.S."/>
            <person name="Alvarez Arevalo M."/>
            <person name="Sterndorff E.B."/>
            <person name="Faurdal D."/>
            <person name="Vuksanovic O."/>
            <person name="Mourched A.-S."/>
            <person name="Charusanti P."/>
            <person name="Shaw S."/>
            <person name="Blin K."/>
            <person name="Weber T."/>
        </authorList>
    </citation>
    <scope>NUCLEOTIDE SEQUENCE [LARGE SCALE GENOMIC DNA]</scope>
    <source>
        <strain evidence="1 2">NBC 01809</strain>
    </source>
</reference>
<evidence type="ECO:0000313" key="2">
    <source>
        <dbReference type="Proteomes" id="UP001334804"/>
    </source>
</evidence>
<proteinExistence type="predicted"/>
<name>A0ABZ1EJX6_9ACTN</name>
<organism evidence="1 2">
    <name type="scientific">Micromonospora peucetia</name>
    <dbReference type="NCBI Taxonomy" id="47871"/>
    <lineage>
        <taxon>Bacteria</taxon>
        <taxon>Bacillati</taxon>
        <taxon>Actinomycetota</taxon>
        <taxon>Actinomycetes</taxon>
        <taxon>Micromonosporales</taxon>
        <taxon>Micromonosporaceae</taxon>
        <taxon>Micromonospora</taxon>
    </lineage>
</organism>